<evidence type="ECO:0000313" key="7">
    <source>
        <dbReference type="Proteomes" id="UP000293568"/>
    </source>
</evidence>
<evidence type="ECO:0000313" key="6">
    <source>
        <dbReference type="EMBL" id="QAY67914.1"/>
    </source>
</evidence>
<evidence type="ECO:0000256" key="1">
    <source>
        <dbReference type="ARBA" id="ARBA00004141"/>
    </source>
</evidence>
<feature type="transmembrane region" description="Helical" evidence="5">
    <location>
        <begin position="96"/>
        <end position="115"/>
    </location>
</feature>
<dbReference type="InterPro" id="IPR032808">
    <property type="entry name" value="DoxX"/>
</dbReference>
<protein>
    <submittedName>
        <fullName evidence="6">DoxX family protein</fullName>
    </submittedName>
</protein>
<dbReference type="AlphaFoldDB" id="A0A4P6EXW4"/>
<dbReference type="Pfam" id="PF13564">
    <property type="entry name" value="DoxX_2"/>
    <property type="match status" value="1"/>
</dbReference>
<evidence type="ECO:0000256" key="5">
    <source>
        <dbReference type="SAM" id="Phobius"/>
    </source>
</evidence>
<gene>
    <name evidence="6" type="ORF">ET464_17520</name>
</gene>
<keyword evidence="4 5" id="KW-0472">Membrane</keyword>
<name>A0A4P6EXW4_9BACL</name>
<dbReference type="RefSeq" id="WP_129443174.1">
    <property type="nucleotide sequence ID" value="NZ_CP035492.1"/>
</dbReference>
<dbReference type="GO" id="GO:0016020">
    <property type="term" value="C:membrane"/>
    <property type="evidence" value="ECO:0007669"/>
    <property type="project" value="UniProtKB-SubCell"/>
</dbReference>
<keyword evidence="2 5" id="KW-0812">Transmembrane</keyword>
<dbReference type="KEGG" id="pprt:ET464_17520"/>
<dbReference type="Proteomes" id="UP000293568">
    <property type="component" value="Chromosome"/>
</dbReference>
<dbReference type="OrthoDB" id="3385086at2"/>
<dbReference type="EMBL" id="CP035492">
    <property type="protein sequence ID" value="QAY67914.1"/>
    <property type="molecule type" value="Genomic_DNA"/>
</dbReference>
<evidence type="ECO:0000256" key="4">
    <source>
        <dbReference type="ARBA" id="ARBA00023136"/>
    </source>
</evidence>
<feature type="transmembrane region" description="Helical" evidence="5">
    <location>
        <begin position="43"/>
        <end position="61"/>
    </location>
</feature>
<organism evidence="6 7">
    <name type="scientific">Paenibacillus protaetiae</name>
    <dbReference type="NCBI Taxonomy" id="2509456"/>
    <lineage>
        <taxon>Bacteria</taxon>
        <taxon>Bacillati</taxon>
        <taxon>Bacillota</taxon>
        <taxon>Bacilli</taxon>
        <taxon>Bacillales</taxon>
        <taxon>Paenibacillaceae</taxon>
        <taxon>Paenibacillus</taxon>
    </lineage>
</organism>
<keyword evidence="3 5" id="KW-1133">Transmembrane helix</keyword>
<feature type="transmembrane region" description="Helical" evidence="5">
    <location>
        <begin position="6"/>
        <end position="22"/>
    </location>
</feature>
<feature type="transmembrane region" description="Helical" evidence="5">
    <location>
        <begin position="67"/>
        <end position="89"/>
    </location>
</feature>
<reference evidence="6 7" key="1">
    <citation type="submission" date="2019-01" db="EMBL/GenBank/DDBJ databases">
        <title>Genome sequencing of strain FW100M-2.</title>
        <authorList>
            <person name="Heo J."/>
            <person name="Kim S.-J."/>
            <person name="Kim J.-S."/>
            <person name="Hong S.-B."/>
            <person name="Kwon S.-W."/>
        </authorList>
    </citation>
    <scope>NUCLEOTIDE SEQUENCE [LARGE SCALE GENOMIC DNA]</scope>
    <source>
        <strain evidence="6 7">FW100M-2</strain>
    </source>
</reference>
<keyword evidence="7" id="KW-1185">Reference proteome</keyword>
<accession>A0A4P6EXW4</accession>
<evidence type="ECO:0000256" key="2">
    <source>
        <dbReference type="ARBA" id="ARBA00022692"/>
    </source>
</evidence>
<proteinExistence type="predicted"/>
<evidence type="ECO:0000256" key="3">
    <source>
        <dbReference type="ARBA" id="ARBA00022989"/>
    </source>
</evidence>
<sequence>MNIAVWIIQGLLAFMFIMAGMMKTVQYEKAKASQPWMKESSKGLVNFIGAVELLGGIGLILPQATGVIPSLTPIAAIGIAAIMLLAAVFHARRAEYSGIMMNIILLALAVFVAVYRF</sequence>
<comment type="subcellular location">
    <subcellularLocation>
        <location evidence="1">Membrane</location>
        <topology evidence="1">Multi-pass membrane protein</topology>
    </subcellularLocation>
</comment>